<dbReference type="InterPro" id="IPR051601">
    <property type="entry name" value="Serine_prot/Carboxylest_S33"/>
</dbReference>
<name>A0A2T0K6Z5_9ACTN</name>
<dbReference type="InterPro" id="IPR000073">
    <property type="entry name" value="AB_hydrolase_1"/>
</dbReference>
<keyword evidence="2" id="KW-0378">Hydrolase</keyword>
<organism evidence="4 5">
    <name type="scientific">Actinoplanes italicus</name>
    <dbReference type="NCBI Taxonomy" id="113567"/>
    <lineage>
        <taxon>Bacteria</taxon>
        <taxon>Bacillati</taxon>
        <taxon>Actinomycetota</taxon>
        <taxon>Actinomycetes</taxon>
        <taxon>Micromonosporales</taxon>
        <taxon>Micromonosporaceae</taxon>
        <taxon>Actinoplanes</taxon>
    </lineage>
</organism>
<dbReference type="SUPFAM" id="SSF53474">
    <property type="entry name" value="alpha/beta-Hydrolases"/>
    <property type="match status" value="1"/>
</dbReference>
<dbReference type="AlphaFoldDB" id="A0A2T0K6Z5"/>
<comment type="similarity">
    <text evidence="1">Belongs to the peptidase S33 family.</text>
</comment>
<dbReference type="Pfam" id="PF00561">
    <property type="entry name" value="Abhydrolase_1"/>
    <property type="match status" value="1"/>
</dbReference>
<dbReference type="EMBL" id="PVMZ01000012">
    <property type="protein sequence ID" value="PRX18752.1"/>
    <property type="molecule type" value="Genomic_DNA"/>
</dbReference>
<evidence type="ECO:0000256" key="1">
    <source>
        <dbReference type="ARBA" id="ARBA00010088"/>
    </source>
</evidence>
<accession>A0A2T0K6Z5</accession>
<dbReference type="OrthoDB" id="4006962at2"/>
<protein>
    <submittedName>
        <fullName evidence="4">TAP-like protein</fullName>
    </submittedName>
</protein>
<dbReference type="GO" id="GO:0016787">
    <property type="term" value="F:hydrolase activity"/>
    <property type="evidence" value="ECO:0007669"/>
    <property type="project" value="UniProtKB-KW"/>
</dbReference>
<keyword evidence="5" id="KW-1185">Reference proteome</keyword>
<dbReference type="PANTHER" id="PTHR43248:SF30">
    <property type="entry name" value="AB HYDROLASE-1 DOMAIN-CONTAINING PROTEIN"/>
    <property type="match status" value="1"/>
</dbReference>
<comment type="caution">
    <text evidence="4">The sequence shown here is derived from an EMBL/GenBank/DDBJ whole genome shotgun (WGS) entry which is preliminary data.</text>
</comment>
<dbReference type="PANTHER" id="PTHR43248">
    <property type="entry name" value="2-SUCCINYL-6-HYDROXY-2,4-CYCLOHEXADIENE-1-CARBOXYLATE SYNTHASE"/>
    <property type="match status" value="1"/>
</dbReference>
<evidence type="ECO:0000256" key="2">
    <source>
        <dbReference type="ARBA" id="ARBA00022801"/>
    </source>
</evidence>
<reference evidence="4 5" key="1">
    <citation type="submission" date="2018-03" db="EMBL/GenBank/DDBJ databases">
        <title>Genomic Encyclopedia of Archaeal and Bacterial Type Strains, Phase II (KMG-II): from individual species to whole genera.</title>
        <authorList>
            <person name="Goeker M."/>
        </authorList>
    </citation>
    <scope>NUCLEOTIDE SEQUENCE [LARGE SCALE GENOMIC DNA]</scope>
    <source>
        <strain evidence="4 5">DSM 43146</strain>
    </source>
</reference>
<dbReference type="Proteomes" id="UP000239415">
    <property type="component" value="Unassembled WGS sequence"/>
</dbReference>
<gene>
    <name evidence="4" type="ORF">CLV67_112227</name>
</gene>
<evidence type="ECO:0000313" key="4">
    <source>
        <dbReference type="EMBL" id="PRX18752.1"/>
    </source>
</evidence>
<dbReference type="InterPro" id="IPR029058">
    <property type="entry name" value="AB_hydrolase_fold"/>
</dbReference>
<dbReference type="Gene3D" id="3.40.50.1820">
    <property type="entry name" value="alpha/beta hydrolase"/>
    <property type="match status" value="1"/>
</dbReference>
<sequence length="520" mass="56562">MVRCGTGPRRAEMWVLRAIGRPVTAAILTLTTLLGYAPQPALADRAVGVPPRILRHEPVPGPINWKPCPEDERVQCGTMRVPVDWSAPLGPQIDLQLARSPAGDASARIGTLMVNPGGPGVSAMNLALDHEFFNPEVRRRFDIVGIDPRGVGRSAPILCDQDLVDAKPPPLFTSEDEFKKAEDYNRRLAADCSGRSGPVYDHADTISVVRDMEAVRIALGVNEISFYGASYGTLIGQLYAERYPDRIRALALDSVMDHSAGVDAFLNQTAEAVQAAFDQFVAWCGRDEKCVLRGQDLRVIWADLMKRATAGTLVDPYDPPSRIRPWDLISAAFSAFYDPQWYSFAHYLKDAHDPAPTTSLLARSAAPRLEEITPHSFPAVICQDWALPMNGFTGYRDRLRALAGKAPQMQASPLALTAVSGCLGRAAAPVNPQRPIPPADSPVLVVNARYDPATAYPWAQQVTRQLGPSARLLTYQGWGHVAYSHSKCVSAAVDRYLTDLSLPPEPATCPAVEPKPFGVG</sequence>
<evidence type="ECO:0000313" key="5">
    <source>
        <dbReference type="Proteomes" id="UP000239415"/>
    </source>
</evidence>
<evidence type="ECO:0000259" key="3">
    <source>
        <dbReference type="Pfam" id="PF00561"/>
    </source>
</evidence>
<feature type="domain" description="AB hydrolase-1" evidence="3">
    <location>
        <begin position="111"/>
        <end position="483"/>
    </location>
</feature>
<proteinExistence type="inferred from homology"/>